<proteinExistence type="predicted"/>
<dbReference type="GO" id="GO:0017000">
    <property type="term" value="P:antibiotic biosynthetic process"/>
    <property type="evidence" value="ECO:0007669"/>
    <property type="project" value="UniProtKB-ARBA"/>
</dbReference>
<dbReference type="PROSITE" id="PS00455">
    <property type="entry name" value="AMP_BINDING"/>
    <property type="match status" value="1"/>
</dbReference>
<dbReference type="FunFam" id="2.30.38.10:FF:000001">
    <property type="entry name" value="Non-ribosomal peptide synthetase PvdI"/>
    <property type="match status" value="1"/>
</dbReference>
<dbReference type="Gene3D" id="3.30.559.10">
    <property type="entry name" value="Chloramphenicol acetyltransferase-like domain"/>
    <property type="match status" value="1"/>
</dbReference>
<dbReference type="CDD" id="cd17652">
    <property type="entry name" value="A_NRPS_CmdD_like"/>
    <property type="match status" value="1"/>
</dbReference>
<dbReference type="PANTHER" id="PTHR45527:SF1">
    <property type="entry name" value="FATTY ACID SYNTHASE"/>
    <property type="match status" value="1"/>
</dbReference>
<dbReference type="SUPFAM" id="SSF56801">
    <property type="entry name" value="Acetyl-CoA synthetase-like"/>
    <property type="match status" value="1"/>
</dbReference>
<dbReference type="AlphaFoldDB" id="A0A5P2BPM9"/>
<dbReference type="InterPro" id="IPR023213">
    <property type="entry name" value="CAT-like_dom_sf"/>
</dbReference>
<dbReference type="GO" id="GO:0043041">
    <property type="term" value="P:amino acid activation for nonribosomal peptide biosynthetic process"/>
    <property type="evidence" value="ECO:0007669"/>
    <property type="project" value="TreeGrafter"/>
</dbReference>
<dbReference type="Pfam" id="PF00501">
    <property type="entry name" value="AMP-binding"/>
    <property type="match status" value="1"/>
</dbReference>
<dbReference type="InterPro" id="IPR045851">
    <property type="entry name" value="AMP-bd_C_sf"/>
</dbReference>
<dbReference type="Pfam" id="PF13193">
    <property type="entry name" value="AMP-binding_C"/>
    <property type="match status" value="1"/>
</dbReference>
<dbReference type="Gene3D" id="3.40.50.1820">
    <property type="entry name" value="alpha/beta hydrolase"/>
    <property type="match status" value="1"/>
</dbReference>
<evidence type="ECO:0000313" key="7">
    <source>
        <dbReference type="Proteomes" id="UP000322927"/>
    </source>
</evidence>
<protein>
    <recommendedName>
        <fullName evidence="5">Carrier domain-containing protein</fullName>
    </recommendedName>
</protein>
<dbReference type="FunFam" id="3.40.50.12780:FF:000012">
    <property type="entry name" value="Non-ribosomal peptide synthetase"/>
    <property type="match status" value="1"/>
</dbReference>
<name>A0A5P2BPM9_STRVZ</name>
<dbReference type="RefSeq" id="WP_150214069.1">
    <property type="nucleotide sequence ID" value="NZ_CP029192.1"/>
</dbReference>
<dbReference type="SMART" id="SM00823">
    <property type="entry name" value="PKS_PP"/>
    <property type="match status" value="1"/>
</dbReference>
<evidence type="ECO:0000256" key="4">
    <source>
        <dbReference type="SAM" id="MobiDB-lite"/>
    </source>
</evidence>
<keyword evidence="2" id="KW-0596">Phosphopantetheine</keyword>
<dbReference type="Gene3D" id="3.40.50.980">
    <property type="match status" value="2"/>
</dbReference>
<evidence type="ECO:0000313" key="6">
    <source>
        <dbReference type="EMBL" id="QES32435.1"/>
    </source>
</evidence>
<dbReference type="GO" id="GO:0008610">
    <property type="term" value="P:lipid biosynthetic process"/>
    <property type="evidence" value="ECO:0007669"/>
    <property type="project" value="UniProtKB-ARBA"/>
</dbReference>
<dbReference type="InterPro" id="IPR029058">
    <property type="entry name" value="AB_hydrolase_fold"/>
</dbReference>
<accession>A0A5P2BPM9</accession>
<dbReference type="CDD" id="cd19531">
    <property type="entry name" value="LCL_NRPS-like"/>
    <property type="match status" value="1"/>
</dbReference>
<dbReference type="EMBL" id="CP029192">
    <property type="protein sequence ID" value="QES32435.1"/>
    <property type="molecule type" value="Genomic_DNA"/>
</dbReference>
<dbReference type="GO" id="GO:0003824">
    <property type="term" value="F:catalytic activity"/>
    <property type="evidence" value="ECO:0007669"/>
    <property type="project" value="InterPro"/>
</dbReference>
<dbReference type="InterPro" id="IPR036736">
    <property type="entry name" value="ACP-like_sf"/>
</dbReference>
<feature type="domain" description="Carrier" evidence="5">
    <location>
        <begin position="978"/>
        <end position="1053"/>
    </location>
</feature>
<comment type="cofactor">
    <cofactor evidence="1">
        <name>pantetheine 4'-phosphate</name>
        <dbReference type="ChEBI" id="CHEBI:47942"/>
    </cofactor>
</comment>
<evidence type="ECO:0000256" key="3">
    <source>
        <dbReference type="ARBA" id="ARBA00022553"/>
    </source>
</evidence>
<keyword evidence="3" id="KW-0597">Phosphoprotein</keyword>
<dbReference type="Pfam" id="PF00668">
    <property type="entry name" value="Condensation"/>
    <property type="match status" value="1"/>
</dbReference>
<dbReference type="InterPro" id="IPR020806">
    <property type="entry name" value="PKS_PP-bd"/>
</dbReference>
<reference evidence="6 7" key="1">
    <citation type="submission" date="2018-05" db="EMBL/GenBank/DDBJ databases">
        <title>Streptomyces venezuelae.</title>
        <authorList>
            <person name="Kim W."/>
            <person name="Lee N."/>
            <person name="Cho B.-K."/>
        </authorList>
    </citation>
    <scope>NUCLEOTIDE SEQUENCE [LARGE SCALE GENOMIC DNA]</scope>
    <source>
        <strain evidence="6 7">ATCC 14584</strain>
    </source>
</reference>
<evidence type="ECO:0000259" key="5">
    <source>
        <dbReference type="PROSITE" id="PS50075"/>
    </source>
</evidence>
<dbReference type="Proteomes" id="UP000322927">
    <property type="component" value="Chromosome"/>
</dbReference>
<evidence type="ECO:0000256" key="1">
    <source>
        <dbReference type="ARBA" id="ARBA00001957"/>
    </source>
</evidence>
<dbReference type="InterPro" id="IPR001242">
    <property type="entry name" value="Condensation_dom"/>
</dbReference>
<dbReference type="Pfam" id="PF00550">
    <property type="entry name" value="PP-binding"/>
    <property type="match status" value="1"/>
</dbReference>
<dbReference type="SUPFAM" id="SSF47336">
    <property type="entry name" value="ACP-like"/>
    <property type="match status" value="1"/>
</dbReference>
<dbReference type="NCBIfam" id="TIGR01733">
    <property type="entry name" value="AA-adenyl-dom"/>
    <property type="match status" value="1"/>
</dbReference>
<dbReference type="Gene3D" id="3.30.559.30">
    <property type="entry name" value="Nonribosomal peptide synthetase, condensation domain"/>
    <property type="match status" value="1"/>
</dbReference>
<dbReference type="FunFam" id="3.40.50.980:FF:000001">
    <property type="entry name" value="Non-ribosomal peptide synthetase"/>
    <property type="match status" value="1"/>
</dbReference>
<dbReference type="InterPro" id="IPR020845">
    <property type="entry name" value="AMP-binding_CS"/>
</dbReference>
<dbReference type="SUPFAM" id="SSF52777">
    <property type="entry name" value="CoA-dependent acyltransferases"/>
    <property type="match status" value="2"/>
</dbReference>
<evidence type="ECO:0000256" key="2">
    <source>
        <dbReference type="ARBA" id="ARBA00022450"/>
    </source>
</evidence>
<dbReference type="InterPro" id="IPR025110">
    <property type="entry name" value="AMP-bd_C"/>
</dbReference>
<dbReference type="GO" id="GO:0044550">
    <property type="term" value="P:secondary metabolite biosynthetic process"/>
    <property type="evidence" value="ECO:0007669"/>
    <property type="project" value="UniProtKB-ARBA"/>
</dbReference>
<dbReference type="FunFam" id="3.30.300.30:FF:000010">
    <property type="entry name" value="Enterobactin synthetase component F"/>
    <property type="match status" value="1"/>
</dbReference>
<organism evidence="6 7">
    <name type="scientific">Streptomyces venezuelae</name>
    <dbReference type="NCBI Taxonomy" id="54571"/>
    <lineage>
        <taxon>Bacteria</taxon>
        <taxon>Bacillati</taxon>
        <taxon>Actinomycetota</taxon>
        <taxon>Actinomycetes</taxon>
        <taxon>Kitasatosporales</taxon>
        <taxon>Streptomycetaceae</taxon>
        <taxon>Streptomyces</taxon>
    </lineage>
</organism>
<dbReference type="GO" id="GO:0031177">
    <property type="term" value="F:phosphopantetheine binding"/>
    <property type="evidence" value="ECO:0007669"/>
    <property type="project" value="InterPro"/>
</dbReference>
<dbReference type="GO" id="GO:0005737">
    <property type="term" value="C:cytoplasm"/>
    <property type="evidence" value="ECO:0007669"/>
    <property type="project" value="TreeGrafter"/>
</dbReference>
<dbReference type="InterPro" id="IPR009081">
    <property type="entry name" value="PP-bd_ACP"/>
</dbReference>
<gene>
    <name evidence="6" type="ORF">DEJ48_02550</name>
</gene>
<dbReference type="Gene3D" id="2.30.38.10">
    <property type="entry name" value="Luciferase, Domain 3"/>
    <property type="match status" value="1"/>
</dbReference>
<dbReference type="InterPro" id="IPR010071">
    <property type="entry name" value="AA_adenyl_dom"/>
</dbReference>
<dbReference type="PROSITE" id="PS50075">
    <property type="entry name" value="CARRIER"/>
    <property type="match status" value="1"/>
</dbReference>
<sequence>MSTAQDSATQPKDSQDRRVDLDFPLSLAQERIWVSEQLADAGSHYGAPVVFALRGELDPGLLEVALTQIVERHEVLHSVVSVASGSPRFVVAPARPVRLDQQDVASEQEMTERVSAATEAPFDLLHGPLVRFGLYRLGPADHRLLVDIHHLIFDGVSAGVLVQELAELLAAGAEGRTPELPVLPVAYGQYAVAERRSLAEGLLDSQIEHWCTQLRDAPLALELPTDYRRPARMSFHGASHSFTLPASLGVELAEAARRWSVTPYVVMLAGWAAVLGRYAGQEDMLVGTPMAGRTEPGTEDMIGMFVNVLALRVRPERDQTFLGLVNQVRRASIEGLVHQEAPIEKVIERLRPPRDPSRNPLFQTAFVYDEALEESLHVAGVTIEGAAPPPRTASKLDLSIEVVERDGRLEAEIEYATDLFGPETIRRIATHYTTFLANAVRSPNRPLCEIPLASQEEHALLVTRQSGDGASYDPVVLPSLFEAQVARRPDACAVSCGDLRWSYRQLNERANRLARALIARGTGPEELVGVALPSGPLLVLALLAISKAGAAFLPLDPAYPAQRIEYIVGDARPALLLTDAAGATAQPWTTPILILDEQQTGCDAGTDASNLSDAQRSHPLTLAHPAYIIYTSGSTGRPKGVAVTHEGLAGLSGAQIEAFGVRSDSRVLQFASPSFDASVSELCMALLSGATAVFVPGLHDFVGGSFEAVLVRETVTHVTLPPSVLASLSPDEDLPGDLTIVVAGESLTADLAARWSGRCSVFNAYGPTEATVCATLIGPLTGNEGNEPPPIGRPIAGTQIFVLDEALRPLPVGVAGELYLGGAGLARGYLSRPDLTAAGFVACPFGPAGGRMYRTGDRARWRDDGNLEFVGRRDDQVKMNGFRIELGEIENVIAAHPEVEQTAVVVREDRPGLRQVVAYVVAEAPDEEILAHAASRLPGYMVPSAVVRLQNLPLTTNGKVDRRNLPAPDDRTSVPDRSPGTAREQQLCKLICEVLDLDAVGVDESFFELGGQSLHAVRLLSRIRGVMGVEIGIKALFQAPTAALLAAQIDSGQIAVITRPALVPSHQRQSAVWDQS</sequence>
<feature type="region of interest" description="Disordered" evidence="4">
    <location>
        <begin position="957"/>
        <end position="981"/>
    </location>
</feature>
<dbReference type="Gene3D" id="3.30.300.30">
    <property type="match status" value="1"/>
</dbReference>
<dbReference type="OrthoDB" id="2472181at2"/>
<dbReference type="PANTHER" id="PTHR45527">
    <property type="entry name" value="NONRIBOSOMAL PEPTIDE SYNTHETASE"/>
    <property type="match status" value="1"/>
</dbReference>
<dbReference type="InterPro" id="IPR000873">
    <property type="entry name" value="AMP-dep_synth/lig_dom"/>
</dbReference>
<feature type="compositionally biased region" description="Basic and acidic residues" evidence="4">
    <location>
        <begin position="959"/>
        <end position="974"/>
    </location>
</feature>